<comment type="caution">
    <text evidence="1">The sequence shown here is derived from an EMBL/GenBank/DDBJ whole genome shotgun (WGS) entry which is preliminary data.</text>
</comment>
<dbReference type="OrthoDB" id="273181at2759"/>
<dbReference type="EMBL" id="JABFAD010000010">
    <property type="protein sequence ID" value="MBA0810375.1"/>
    <property type="molecule type" value="Genomic_DNA"/>
</dbReference>
<gene>
    <name evidence="1" type="ORF">Gohar_002378</name>
</gene>
<organism evidence="1 2">
    <name type="scientific">Gossypium harknessii</name>
    <dbReference type="NCBI Taxonomy" id="34285"/>
    <lineage>
        <taxon>Eukaryota</taxon>
        <taxon>Viridiplantae</taxon>
        <taxon>Streptophyta</taxon>
        <taxon>Embryophyta</taxon>
        <taxon>Tracheophyta</taxon>
        <taxon>Spermatophyta</taxon>
        <taxon>Magnoliopsida</taxon>
        <taxon>eudicotyledons</taxon>
        <taxon>Gunneridae</taxon>
        <taxon>Pentapetalae</taxon>
        <taxon>rosids</taxon>
        <taxon>malvids</taxon>
        <taxon>Malvales</taxon>
        <taxon>Malvaceae</taxon>
        <taxon>Malvoideae</taxon>
        <taxon>Gossypium</taxon>
    </lineage>
</organism>
<evidence type="ECO:0008006" key="3">
    <source>
        <dbReference type="Google" id="ProtNLM"/>
    </source>
</evidence>
<dbReference type="AlphaFoldDB" id="A0A7J9HN48"/>
<name>A0A7J9HN48_9ROSI</name>
<keyword evidence="2" id="KW-1185">Reference proteome</keyword>
<dbReference type="Gene3D" id="3.90.190.10">
    <property type="entry name" value="Protein tyrosine phosphatase superfamily"/>
    <property type="match status" value="1"/>
</dbReference>
<evidence type="ECO:0000313" key="2">
    <source>
        <dbReference type="Proteomes" id="UP000593560"/>
    </source>
</evidence>
<accession>A0A7J9HN48</accession>
<sequence length="286" mass="32291">MKIEDLDDVENEDGDYGAKQLQIVRVDDAKRLLVGAGARILFYPTLLYNVFRNKIQSEFRWWDEVDQFLLLGAVPFPKDVRRLKQLGVGGVITLNEPFETLAYGIDHLVIPTRDYLFAPSVSDISRATMHVAVEPPMYIVKLDEEGVEHKQMTPAGALEYVRSRRPRVLLAPSQWKLRATMNYVCLFPLVNSLLVNGYEQAVVEYSMHRQPATIHSPSVDAVMITKADLEGYHSTFDDITSKELVIVPRMVRARPMIARLSCLLASFKVSGVYGPVSGRLHEARAC</sequence>
<evidence type="ECO:0000313" key="1">
    <source>
        <dbReference type="EMBL" id="MBA0810375.1"/>
    </source>
</evidence>
<reference evidence="1 2" key="1">
    <citation type="journal article" date="2019" name="Genome Biol. Evol.">
        <title>Insights into the evolution of the New World diploid cottons (Gossypium, subgenus Houzingenia) based on genome sequencing.</title>
        <authorList>
            <person name="Grover C.E."/>
            <person name="Arick M.A. 2nd"/>
            <person name="Thrash A."/>
            <person name="Conover J.L."/>
            <person name="Sanders W.S."/>
            <person name="Peterson D.G."/>
            <person name="Frelichowski J.E."/>
            <person name="Scheffler J.A."/>
            <person name="Scheffler B.E."/>
            <person name="Wendel J.F."/>
        </authorList>
    </citation>
    <scope>NUCLEOTIDE SEQUENCE [LARGE SCALE GENOMIC DNA]</scope>
    <source>
        <strain evidence="1">0</strain>
        <tissue evidence="1">Leaf</tissue>
    </source>
</reference>
<dbReference type="PANTHER" id="PTHR46274:SF6">
    <property type="entry name" value="TYR_PHOSPHATASE_2 DOMAIN-CONTAINING PROTEIN"/>
    <property type="match status" value="1"/>
</dbReference>
<dbReference type="InterPro" id="IPR029021">
    <property type="entry name" value="Prot-tyrosine_phosphatase-like"/>
</dbReference>
<dbReference type="PANTHER" id="PTHR46274">
    <property type="entry name" value="PHOSPHATIDYLINOSITOL PHOSPHATASE"/>
    <property type="match status" value="1"/>
</dbReference>
<dbReference type="Proteomes" id="UP000593560">
    <property type="component" value="Unassembled WGS sequence"/>
</dbReference>
<dbReference type="SUPFAM" id="SSF52799">
    <property type="entry name" value="(Phosphotyrosine protein) phosphatases II"/>
    <property type="match status" value="1"/>
</dbReference>
<proteinExistence type="predicted"/>
<protein>
    <recommendedName>
        <fullName evidence="3">Dual specificity protein phosphatase DSP8</fullName>
    </recommendedName>
</protein>